<accession>M0N1Y3</accession>
<dbReference type="PANTHER" id="PTHR45947">
    <property type="entry name" value="SULFOQUINOVOSYL TRANSFERASE SQD2"/>
    <property type="match status" value="1"/>
</dbReference>
<dbReference type="STRING" id="1227456.C450_12013"/>
<dbReference type="Pfam" id="PF13692">
    <property type="entry name" value="Glyco_trans_1_4"/>
    <property type="match status" value="1"/>
</dbReference>
<dbReference type="RefSeq" id="WP_005043626.1">
    <property type="nucleotide sequence ID" value="NZ_AOME01000063.1"/>
</dbReference>
<keyword evidence="1" id="KW-0808">Transferase</keyword>
<dbReference type="GO" id="GO:0016757">
    <property type="term" value="F:glycosyltransferase activity"/>
    <property type="evidence" value="ECO:0007669"/>
    <property type="project" value="TreeGrafter"/>
</dbReference>
<dbReference type="Proteomes" id="UP000011625">
    <property type="component" value="Unassembled WGS sequence"/>
</dbReference>
<evidence type="ECO:0000313" key="1">
    <source>
        <dbReference type="EMBL" id="EMA51886.1"/>
    </source>
</evidence>
<dbReference type="Gene3D" id="3.40.50.2000">
    <property type="entry name" value="Glycogen Phosphorylase B"/>
    <property type="match status" value="2"/>
</dbReference>
<dbReference type="EMBL" id="AOME01000063">
    <property type="protein sequence ID" value="EMA51886.1"/>
    <property type="molecule type" value="Genomic_DNA"/>
</dbReference>
<dbReference type="SUPFAM" id="SSF53756">
    <property type="entry name" value="UDP-Glycosyltransferase/glycogen phosphorylase"/>
    <property type="match status" value="1"/>
</dbReference>
<proteinExistence type="predicted"/>
<gene>
    <name evidence="1" type="ORF">C450_12013</name>
</gene>
<sequence length="337" mass="37643">MKVALCPHLSLEHYRGGEKWTATLANRLAADGIDVAVRALPYTPRNQRRVSADDVLDDAVSYREQWRHDLSAFDSAYLFYHPFARSFFTGQTRSIAGIHSWVYLSDRLYEPHYGVVPTTVKLLYRALGNRAFDRFDAVHSVTNSYDSPHSNTHYIPNFVDTTLFDPARASLNETFTVLVTAAHLPAKGWDRTRQIASTLGDELRVVTTGESDVPSIDGLGFLDEDELADAYASAHAVLHPSRIDADSLVIKEALASGTPVVTTPLRTHPPTGPAVLHGSTVGDCVAQLRTLQWEWRHDSGYEKRCRNARRIGERHGFETVYPQLKELLLSPERPAHG</sequence>
<name>M0N1Y3_9EURY</name>
<dbReference type="PANTHER" id="PTHR45947:SF3">
    <property type="entry name" value="SULFOQUINOVOSYL TRANSFERASE SQD2"/>
    <property type="match status" value="1"/>
</dbReference>
<comment type="caution">
    <text evidence="1">The sequence shown here is derived from an EMBL/GenBank/DDBJ whole genome shotgun (WGS) entry which is preliminary data.</text>
</comment>
<keyword evidence="2" id="KW-1185">Reference proteome</keyword>
<evidence type="ECO:0000313" key="2">
    <source>
        <dbReference type="Proteomes" id="UP000011625"/>
    </source>
</evidence>
<protein>
    <submittedName>
        <fullName evidence="1">Group 1 glycosyl transferase</fullName>
    </submittedName>
</protein>
<dbReference type="AlphaFoldDB" id="M0N1Y3"/>
<dbReference type="PATRIC" id="fig|1227456.3.peg.2436"/>
<organism evidence="1 2">
    <name type="scientific">Halococcus salifodinae DSM 8989</name>
    <dbReference type="NCBI Taxonomy" id="1227456"/>
    <lineage>
        <taxon>Archaea</taxon>
        <taxon>Methanobacteriati</taxon>
        <taxon>Methanobacteriota</taxon>
        <taxon>Stenosarchaea group</taxon>
        <taxon>Halobacteria</taxon>
        <taxon>Halobacteriales</taxon>
        <taxon>Halococcaceae</taxon>
        <taxon>Halococcus</taxon>
    </lineage>
</organism>
<dbReference type="OrthoDB" id="132546at2157"/>
<reference evidence="1 2" key="1">
    <citation type="journal article" date="2014" name="PLoS Genet.">
        <title>Phylogenetically driven sequencing of extremely halophilic archaea reveals strategies for static and dynamic osmo-response.</title>
        <authorList>
            <person name="Becker E.A."/>
            <person name="Seitzer P.M."/>
            <person name="Tritt A."/>
            <person name="Larsen D."/>
            <person name="Krusor M."/>
            <person name="Yao A.I."/>
            <person name="Wu D."/>
            <person name="Madern D."/>
            <person name="Eisen J.A."/>
            <person name="Darling A.E."/>
            <person name="Facciotti M.T."/>
        </authorList>
    </citation>
    <scope>NUCLEOTIDE SEQUENCE [LARGE SCALE GENOMIC DNA]</scope>
    <source>
        <strain evidence="1 2">DSM 8989</strain>
    </source>
</reference>
<dbReference type="InterPro" id="IPR050194">
    <property type="entry name" value="Glycosyltransferase_grp1"/>
</dbReference>